<evidence type="ECO:0000313" key="2">
    <source>
        <dbReference type="Proteomes" id="UP000026960"/>
    </source>
</evidence>
<protein>
    <submittedName>
        <fullName evidence="1">Uncharacterized protein</fullName>
    </submittedName>
</protein>
<name>A0A0D3F0R6_9ORYZ</name>
<sequence length="62" mass="7162">MSPDMYYANRFLGYSCTPCQIRAVGDLNTRLQSHMVQANEWMKTPTNDKYVSEFPLSLKILS</sequence>
<reference evidence="1" key="2">
    <citation type="submission" date="2015-03" db="UniProtKB">
        <authorList>
            <consortium name="EnsemblPlants"/>
        </authorList>
    </citation>
    <scope>IDENTIFICATION</scope>
</reference>
<dbReference type="AlphaFoldDB" id="A0A0D3F0R6"/>
<dbReference type="EnsemblPlants" id="OBART02G03950.1">
    <property type="protein sequence ID" value="OBART02G03950.1"/>
    <property type="gene ID" value="OBART02G03950"/>
</dbReference>
<evidence type="ECO:0000313" key="1">
    <source>
        <dbReference type="EnsemblPlants" id="OBART02G03950.1"/>
    </source>
</evidence>
<organism evidence="1">
    <name type="scientific">Oryza barthii</name>
    <dbReference type="NCBI Taxonomy" id="65489"/>
    <lineage>
        <taxon>Eukaryota</taxon>
        <taxon>Viridiplantae</taxon>
        <taxon>Streptophyta</taxon>
        <taxon>Embryophyta</taxon>
        <taxon>Tracheophyta</taxon>
        <taxon>Spermatophyta</taxon>
        <taxon>Magnoliopsida</taxon>
        <taxon>Liliopsida</taxon>
        <taxon>Poales</taxon>
        <taxon>Poaceae</taxon>
        <taxon>BOP clade</taxon>
        <taxon>Oryzoideae</taxon>
        <taxon>Oryzeae</taxon>
        <taxon>Oryzinae</taxon>
        <taxon>Oryza</taxon>
    </lineage>
</organism>
<keyword evidence="2" id="KW-1185">Reference proteome</keyword>
<accession>A0A0D3F0R6</accession>
<dbReference type="Gramene" id="OBART02G03950.1">
    <property type="protein sequence ID" value="OBART02G03950.1"/>
    <property type="gene ID" value="OBART02G03950"/>
</dbReference>
<reference evidence="1" key="1">
    <citation type="journal article" date="2009" name="Rice">
        <title>De Novo Next Generation Sequencing of Plant Genomes.</title>
        <authorList>
            <person name="Rounsley S."/>
            <person name="Marri P.R."/>
            <person name="Yu Y."/>
            <person name="He R."/>
            <person name="Sisneros N."/>
            <person name="Goicoechea J.L."/>
            <person name="Lee S.J."/>
            <person name="Angelova A."/>
            <person name="Kudrna D."/>
            <person name="Luo M."/>
            <person name="Affourtit J."/>
            <person name="Desany B."/>
            <person name="Knight J."/>
            <person name="Niazi F."/>
            <person name="Egholm M."/>
            <person name="Wing R.A."/>
        </authorList>
    </citation>
    <scope>NUCLEOTIDE SEQUENCE [LARGE SCALE GENOMIC DNA]</scope>
    <source>
        <strain evidence="1">cv. IRGC 105608</strain>
    </source>
</reference>
<proteinExistence type="predicted"/>
<dbReference type="Proteomes" id="UP000026960">
    <property type="component" value="Chromosome 2"/>
</dbReference>